<dbReference type="Proteomes" id="UP001589894">
    <property type="component" value="Unassembled WGS sequence"/>
</dbReference>
<gene>
    <name evidence="2" type="ORF">ACFFHU_12545</name>
</gene>
<keyword evidence="3" id="KW-1185">Reference proteome</keyword>
<evidence type="ECO:0000313" key="2">
    <source>
        <dbReference type="EMBL" id="MFC0564958.1"/>
    </source>
</evidence>
<evidence type="ECO:0000259" key="1">
    <source>
        <dbReference type="Pfam" id="PF05368"/>
    </source>
</evidence>
<dbReference type="Gene3D" id="3.40.50.720">
    <property type="entry name" value="NAD(P)-binding Rossmann-like Domain"/>
    <property type="match status" value="1"/>
</dbReference>
<dbReference type="InterPro" id="IPR051604">
    <property type="entry name" value="Ergot_Alk_Oxidoreductase"/>
</dbReference>
<dbReference type="PANTHER" id="PTHR43162:SF1">
    <property type="entry name" value="PRESTALK A DIFFERENTIATION PROTEIN A"/>
    <property type="match status" value="1"/>
</dbReference>
<sequence length="295" mass="30901">MSIERTVLVTGATGRVGGQVLAHLATAGTVRIRALSRDPAAASAALGPDVAVIGGDLTEPDTLAGALDGVDAAFLVFPSVTADRAAGRLVATLTEQVGHVVYLSAHGVPEHPEPDARPDGTILGSHAHLESLLARSATRYTFLRSSGFAANTLGWAPQIRSSDVLRWFVPEASRALIHEADLGAVAARALTGDGPHRAVHHLTGPEQLTQAEQLAAIGAALGRTLRYEELDPEQATARLFPNLPAEVGAGIIAAHEAMVGRPEPVTDTVRRLLGRPALTFARWARDHAQDFAGPR</sequence>
<dbReference type="EMBL" id="JBHLUE010000009">
    <property type="protein sequence ID" value="MFC0564958.1"/>
    <property type="molecule type" value="Genomic_DNA"/>
</dbReference>
<feature type="domain" description="NmrA-like" evidence="1">
    <location>
        <begin position="5"/>
        <end position="246"/>
    </location>
</feature>
<accession>A0ABV6NVZ6</accession>
<dbReference type="Gene3D" id="3.90.25.10">
    <property type="entry name" value="UDP-galactose 4-epimerase, domain 1"/>
    <property type="match status" value="1"/>
</dbReference>
<dbReference type="InterPro" id="IPR036291">
    <property type="entry name" value="NAD(P)-bd_dom_sf"/>
</dbReference>
<protein>
    <submittedName>
        <fullName evidence="2">NAD(P)H-binding protein</fullName>
    </submittedName>
</protein>
<organism evidence="2 3">
    <name type="scientific">Plantactinospora siamensis</name>
    <dbReference type="NCBI Taxonomy" id="555372"/>
    <lineage>
        <taxon>Bacteria</taxon>
        <taxon>Bacillati</taxon>
        <taxon>Actinomycetota</taxon>
        <taxon>Actinomycetes</taxon>
        <taxon>Micromonosporales</taxon>
        <taxon>Micromonosporaceae</taxon>
        <taxon>Plantactinospora</taxon>
    </lineage>
</organism>
<dbReference type="SUPFAM" id="SSF51735">
    <property type="entry name" value="NAD(P)-binding Rossmann-fold domains"/>
    <property type="match status" value="1"/>
</dbReference>
<dbReference type="Pfam" id="PF05368">
    <property type="entry name" value="NmrA"/>
    <property type="match status" value="1"/>
</dbReference>
<name>A0ABV6NVZ6_9ACTN</name>
<dbReference type="PANTHER" id="PTHR43162">
    <property type="match status" value="1"/>
</dbReference>
<dbReference type="RefSeq" id="WP_377338375.1">
    <property type="nucleotide sequence ID" value="NZ_JBHLUE010000009.1"/>
</dbReference>
<comment type="caution">
    <text evidence="2">The sequence shown here is derived from an EMBL/GenBank/DDBJ whole genome shotgun (WGS) entry which is preliminary data.</text>
</comment>
<proteinExistence type="predicted"/>
<evidence type="ECO:0000313" key="3">
    <source>
        <dbReference type="Proteomes" id="UP001589894"/>
    </source>
</evidence>
<reference evidence="2 3" key="1">
    <citation type="submission" date="2024-09" db="EMBL/GenBank/DDBJ databases">
        <authorList>
            <person name="Sun Q."/>
            <person name="Mori K."/>
        </authorList>
    </citation>
    <scope>NUCLEOTIDE SEQUENCE [LARGE SCALE GENOMIC DNA]</scope>
    <source>
        <strain evidence="2 3">TBRC 2205</strain>
    </source>
</reference>
<dbReference type="InterPro" id="IPR008030">
    <property type="entry name" value="NmrA-like"/>
</dbReference>